<sequence length="78" mass="8994">MDRSLPENVIGFSFEEEFQRGQYLRNGDERVFEVLDDLFASFESDSSNRTYGLMKITTRQLLLSASKIFSALGRHGIR</sequence>
<dbReference type="Proteomes" id="UP000502248">
    <property type="component" value="Chromosome"/>
</dbReference>
<dbReference type="AlphaFoldDB" id="A0A7Z2VMG6"/>
<reference evidence="1 2" key="1">
    <citation type="submission" date="2020-04" db="EMBL/GenBank/DDBJ databases">
        <title>Genome sequencing of novel species.</title>
        <authorList>
            <person name="Heo J."/>
            <person name="Kim S.-J."/>
            <person name="Kim J.-S."/>
            <person name="Hong S.-B."/>
            <person name="Kwon S.-W."/>
        </authorList>
    </citation>
    <scope>NUCLEOTIDE SEQUENCE [LARGE SCALE GENOMIC DNA]</scope>
    <source>
        <strain evidence="1 2">MFER-1</strain>
    </source>
</reference>
<protein>
    <submittedName>
        <fullName evidence="1">Uncharacterized protein</fullName>
    </submittedName>
</protein>
<name>A0A7Z2VMG6_9BACL</name>
<evidence type="ECO:0000313" key="1">
    <source>
        <dbReference type="EMBL" id="QJD85727.1"/>
    </source>
</evidence>
<accession>A0A7Z2VMG6</accession>
<dbReference type="RefSeq" id="WP_169281987.1">
    <property type="nucleotide sequence ID" value="NZ_CP051680.1"/>
</dbReference>
<dbReference type="EMBL" id="CP051680">
    <property type="protein sequence ID" value="QJD85727.1"/>
    <property type="molecule type" value="Genomic_DNA"/>
</dbReference>
<keyword evidence="2" id="KW-1185">Reference proteome</keyword>
<dbReference type="KEGG" id="cheb:HH215_22755"/>
<proteinExistence type="predicted"/>
<organism evidence="1 2">
    <name type="scientific">Cohnella herbarum</name>
    <dbReference type="NCBI Taxonomy" id="2728023"/>
    <lineage>
        <taxon>Bacteria</taxon>
        <taxon>Bacillati</taxon>
        <taxon>Bacillota</taxon>
        <taxon>Bacilli</taxon>
        <taxon>Bacillales</taxon>
        <taxon>Paenibacillaceae</taxon>
        <taxon>Cohnella</taxon>
    </lineage>
</organism>
<evidence type="ECO:0000313" key="2">
    <source>
        <dbReference type="Proteomes" id="UP000502248"/>
    </source>
</evidence>
<gene>
    <name evidence="1" type="ORF">HH215_22755</name>
</gene>